<name>A0A926DQ13_9FIRM</name>
<evidence type="ECO:0000256" key="2">
    <source>
        <dbReference type="ARBA" id="ARBA00022448"/>
    </source>
</evidence>
<keyword evidence="3" id="KW-0732">Signal</keyword>
<dbReference type="InterPro" id="IPR000914">
    <property type="entry name" value="SBP_5_dom"/>
</dbReference>
<evidence type="ECO:0000256" key="4">
    <source>
        <dbReference type="SAM" id="MobiDB-lite"/>
    </source>
</evidence>
<dbReference type="InterPro" id="IPR030678">
    <property type="entry name" value="Peptide/Ni-bd"/>
</dbReference>
<dbReference type="Gene3D" id="3.10.105.10">
    <property type="entry name" value="Dipeptide-binding Protein, Domain 3"/>
    <property type="match status" value="1"/>
</dbReference>
<protein>
    <submittedName>
        <fullName evidence="6">ABC transporter substrate-binding protein</fullName>
    </submittedName>
</protein>
<evidence type="ECO:0000313" key="6">
    <source>
        <dbReference type="EMBL" id="MBC8543083.1"/>
    </source>
</evidence>
<dbReference type="PIRSF" id="PIRSF002741">
    <property type="entry name" value="MppA"/>
    <property type="match status" value="1"/>
</dbReference>
<evidence type="ECO:0000313" key="7">
    <source>
        <dbReference type="Proteomes" id="UP000657006"/>
    </source>
</evidence>
<dbReference type="AlphaFoldDB" id="A0A926DQ13"/>
<feature type="domain" description="Solute-binding protein family 5" evidence="5">
    <location>
        <begin position="112"/>
        <end position="436"/>
    </location>
</feature>
<organism evidence="6 7">
    <name type="scientific">Bianquea renquensis</name>
    <dbReference type="NCBI Taxonomy" id="2763661"/>
    <lineage>
        <taxon>Bacteria</taxon>
        <taxon>Bacillati</taxon>
        <taxon>Bacillota</taxon>
        <taxon>Clostridia</taxon>
        <taxon>Eubacteriales</taxon>
        <taxon>Bianqueaceae</taxon>
        <taxon>Bianquea</taxon>
    </lineage>
</organism>
<proteinExistence type="inferred from homology"/>
<dbReference type="InterPro" id="IPR039424">
    <property type="entry name" value="SBP_5"/>
</dbReference>
<dbReference type="Gene3D" id="3.40.190.10">
    <property type="entry name" value="Periplasmic binding protein-like II"/>
    <property type="match status" value="1"/>
</dbReference>
<dbReference type="PANTHER" id="PTHR30290">
    <property type="entry name" value="PERIPLASMIC BINDING COMPONENT OF ABC TRANSPORTER"/>
    <property type="match status" value="1"/>
</dbReference>
<dbReference type="PROSITE" id="PS51257">
    <property type="entry name" value="PROKAR_LIPOPROTEIN"/>
    <property type="match status" value="1"/>
</dbReference>
<comment type="caution">
    <text evidence="6">The sequence shown here is derived from an EMBL/GenBank/DDBJ whole genome shotgun (WGS) entry which is preliminary data.</text>
</comment>
<dbReference type="CDD" id="cd00995">
    <property type="entry name" value="PBP2_NikA_DppA_OppA_like"/>
    <property type="match status" value="1"/>
</dbReference>
<dbReference type="EMBL" id="JACRSQ010000006">
    <property type="protein sequence ID" value="MBC8543083.1"/>
    <property type="molecule type" value="Genomic_DNA"/>
</dbReference>
<comment type="similarity">
    <text evidence="1">Belongs to the bacterial solute-binding protein 5 family.</text>
</comment>
<evidence type="ECO:0000259" key="5">
    <source>
        <dbReference type="Pfam" id="PF00496"/>
    </source>
</evidence>
<dbReference type="SUPFAM" id="SSF53850">
    <property type="entry name" value="Periplasmic binding protein-like II"/>
    <property type="match status" value="1"/>
</dbReference>
<dbReference type="Gene3D" id="3.90.76.10">
    <property type="entry name" value="Dipeptide-binding Protein, Domain 1"/>
    <property type="match status" value="1"/>
</dbReference>
<dbReference type="GO" id="GO:0015833">
    <property type="term" value="P:peptide transport"/>
    <property type="evidence" value="ECO:0007669"/>
    <property type="project" value="TreeGrafter"/>
</dbReference>
<dbReference type="PANTHER" id="PTHR30290:SF9">
    <property type="entry name" value="OLIGOPEPTIDE-BINDING PROTEIN APPA"/>
    <property type="match status" value="1"/>
</dbReference>
<gene>
    <name evidence="6" type="ORF">H8730_05950</name>
</gene>
<dbReference type="RefSeq" id="WP_177719741.1">
    <property type="nucleotide sequence ID" value="NZ_JACRSQ010000006.1"/>
</dbReference>
<dbReference type="Pfam" id="PF00496">
    <property type="entry name" value="SBP_bac_5"/>
    <property type="match status" value="1"/>
</dbReference>
<accession>A0A926DQ13</accession>
<keyword evidence="7" id="KW-1185">Reference proteome</keyword>
<keyword evidence="2" id="KW-0813">Transport</keyword>
<reference evidence="6" key="1">
    <citation type="submission" date="2020-08" db="EMBL/GenBank/DDBJ databases">
        <title>Genome public.</title>
        <authorList>
            <person name="Liu C."/>
            <person name="Sun Q."/>
        </authorList>
    </citation>
    <scope>NUCLEOTIDE SEQUENCE</scope>
    <source>
        <strain evidence="6">NSJ-32</strain>
    </source>
</reference>
<dbReference type="GO" id="GO:0043190">
    <property type="term" value="C:ATP-binding cassette (ABC) transporter complex"/>
    <property type="evidence" value="ECO:0007669"/>
    <property type="project" value="InterPro"/>
</dbReference>
<sequence>MGKLHNLHMRIGLLLMICVLTAGCSPISEGESSQISESEENSQESMTDLSSAPEESESEADPVPQAGGELSMTVQNPQTLNPLLTDDEDTAQMLNLIFSPLLDINQQDEVCPSIGSSWEWSEDNRTVTITINTDILWQNGKAVTAQDAAYSIQVLQQAPETVYYKSCVQCIESVRTSGNTQLIITFTNASRLNLKRLYFPVISQSYYTGNVEEGLDNAFDPMGSGPYKVESYQALRELRLVSNDMYFKQTPYITNISVYLSRDESAKLEAFNQKKTTLFHTEFLNWGNYINQKNLSMYSIDSHYVQVLAFNMKKPLLEEARVRKGIALSLNTAEILKNVWLSKGTLAEAPIYPNGWYSPTNQANYTYDMERAGEYLQNAIDSQLTVLVNSSIPDQEAIGLEIVDQLQRIGFVAALDQKEEAAFQQALQEGNFDLALCRFRIFDEMDLMEVLGSTGSQNYTGYASQDMDAALEAIGQQTEEETIHQAFVNLAQQVVEDLPYFTLFFQKQATLTGLNVRGDLEPTSYNVYRGIENLFISQQ</sequence>
<evidence type="ECO:0000256" key="1">
    <source>
        <dbReference type="ARBA" id="ARBA00005695"/>
    </source>
</evidence>
<evidence type="ECO:0000256" key="3">
    <source>
        <dbReference type="ARBA" id="ARBA00022729"/>
    </source>
</evidence>
<dbReference type="GO" id="GO:0042597">
    <property type="term" value="C:periplasmic space"/>
    <property type="evidence" value="ECO:0007669"/>
    <property type="project" value="UniProtKB-ARBA"/>
</dbReference>
<dbReference type="GO" id="GO:1904680">
    <property type="term" value="F:peptide transmembrane transporter activity"/>
    <property type="evidence" value="ECO:0007669"/>
    <property type="project" value="TreeGrafter"/>
</dbReference>
<feature type="region of interest" description="Disordered" evidence="4">
    <location>
        <begin position="28"/>
        <end position="70"/>
    </location>
</feature>
<dbReference type="Proteomes" id="UP000657006">
    <property type="component" value="Unassembled WGS sequence"/>
</dbReference>